<dbReference type="NCBIfam" id="TIGR01764">
    <property type="entry name" value="excise"/>
    <property type="match status" value="1"/>
</dbReference>
<dbReference type="Proteomes" id="UP001500166">
    <property type="component" value="Unassembled WGS sequence"/>
</dbReference>
<protein>
    <recommendedName>
        <fullName evidence="1">Helix-turn-helix domain-containing protein</fullName>
    </recommendedName>
</protein>
<accession>A0ABP5JE06</accession>
<dbReference type="RefSeq" id="WP_344224238.1">
    <property type="nucleotide sequence ID" value="NZ_BAAAQA010000015.1"/>
</dbReference>
<dbReference type="InterPro" id="IPR010093">
    <property type="entry name" value="SinI_DNA-bd"/>
</dbReference>
<evidence type="ECO:0000259" key="1">
    <source>
        <dbReference type="Pfam" id="PF12728"/>
    </source>
</evidence>
<evidence type="ECO:0000313" key="3">
    <source>
        <dbReference type="Proteomes" id="UP001500166"/>
    </source>
</evidence>
<sequence length="68" mass="7571">MTNQSRAGTTARNLVSLAEAASRFGVSTKTLRRRIADGTIHGYKVGRLVRVDLDELDQRLIVEMPTTR</sequence>
<dbReference type="SUPFAM" id="SSF46955">
    <property type="entry name" value="Putative DNA-binding domain"/>
    <property type="match status" value="1"/>
</dbReference>
<keyword evidence="3" id="KW-1185">Reference proteome</keyword>
<dbReference type="Pfam" id="PF12728">
    <property type="entry name" value="HTH_17"/>
    <property type="match status" value="1"/>
</dbReference>
<feature type="domain" description="Helix-turn-helix" evidence="1">
    <location>
        <begin position="15"/>
        <end position="58"/>
    </location>
</feature>
<dbReference type="EMBL" id="BAAAQA010000015">
    <property type="protein sequence ID" value="GAA2115531.1"/>
    <property type="molecule type" value="Genomic_DNA"/>
</dbReference>
<comment type="caution">
    <text evidence="2">The sequence shown here is derived from an EMBL/GenBank/DDBJ whole genome shotgun (WGS) entry which is preliminary data.</text>
</comment>
<organism evidence="2 3">
    <name type="scientific">Kocuria atrinae</name>
    <dbReference type="NCBI Taxonomy" id="592377"/>
    <lineage>
        <taxon>Bacteria</taxon>
        <taxon>Bacillati</taxon>
        <taxon>Actinomycetota</taxon>
        <taxon>Actinomycetes</taxon>
        <taxon>Micrococcales</taxon>
        <taxon>Micrococcaceae</taxon>
        <taxon>Kocuria</taxon>
    </lineage>
</organism>
<proteinExistence type="predicted"/>
<name>A0ABP5JE06_9MICC</name>
<dbReference type="InterPro" id="IPR009061">
    <property type="entry name" value="DNA-bd_dom_put_sf"/>
</dbReference>
<evidence type="ECO:0000313" key="2">
    <source>
        <dbReference type="EMBL" id="GAA2115531.1"/>
    </source>
</evidence>
<dbReference type="InterPro" id="IPR041657">
    <property type="entry name" value="HTH_17"/>
</dbReference>
<reference evidence="3" key="1">
    <citation type="journal article" date="2019" name="Int. J. Syst. Evol. Microbiol.">
        <title>The Global Catalogue of Microorganisms (GCM) 10K type strain sequencing project: providing services to taxonomists for standard genome sequencing and annotation.</title>
        <authorList>
            <consortium name="The Broad Institute Genomics Platform"/>
            <consortium name="The Broad Institute Genome Sequencing Center for Infectious Disease"/>
            <person name="Wu L."/>
            <person name="Ma J."/>
        </authorList>
    </citation>
    <scope>NUCLEOTIDE SEQUENCE [LARGE SCALE GENOMIC DNA]</scope>
    <source>
        <strain evidence="3">JCM 15914</strain>
    </source>
</reference>
<gene>
    <name evidence="2" type="ORF">GCM10009824_13510</name>
</gene>